<protein>
    <submittedName>
        <fullName evidence="4">Yls9-like</fullName>
    </submittedName>
</protein>
<organism evidence="4 5">
    <name type="scientific">Stylosanthes scabra</name>
    <dbReference type="NCBI Taxonomy" id="79078"/>
    <lineage>
        <taxon>Eukaryota</taxon>
        <taxon>Viridiplantae</taxon>
        <taxon>Streptophyta</taxon>
        <taxon>Embryophyta</taxon>
        <taxon>Tracheophyta</taxon>
        <taxon>Spermatophyta</taxon>
        <taxon>Magnoliopsida</taxon>
        <taxon>eudicotyledons</taxon>
        <taxon>Gunneridae</taxon>
        <taxon>Pentapetalae</taxon>
        <taxon>rosids</taxon>
        <taxon>fabids</taxon>
        <taxon>Fabales</taxon>
        <taxon>Fabaceae</taxon>
        <taxon>Papilionoideae</taxon>
        <taxon>50 kb inversion clade</taxon>
        <taxon>dalbergioids sensu lato</taxon>
        <taxon>Dalbergieae</taxon>
        <taxon>Pterocarpus clade</taxon>
        <taxon>Stylosanthes</taxon>
    </lineage>
</organism>
<evidence type="ECO:0000256" key="1">
    <source>
        <dbReference type="ARBA" id="ARBA00004370"/>
    </source>
</evidence>
<dbReference type="Proteomes" id="UP001341840">
    <property type="component" value="Unassembled WGS sequence"/>
</dbReference>
<gene>
    <name evidence="4" type="primary">YLS9_4</name>
    <name evidence="4" type="ORF">PIB30_037738</name>
</gene>
<dbReference type="InterPro" id="IPR044839">
    <property type="entry name" value="NDR1-like"/>
</dbReference>
<keyword evidence="5" id="KW-1185">Reference proteome</keyword>
<dbReference type="PANTHER" id="PTHR31234">
    <property type="entry name" value="LATE EMBRYOGENESIS ABUNDANT (LEA) HYDROXYPROLINE-RICH GLYCOPROTEIN FAMILY"/>
    <property type="match status" value="1"/>
</dbReference>
<evidence type="ECO:0000256" key="3">
    <source>
        <dbReference type="SAM" id="Phobius"/>
    </source>
</evidence>
<comment type="subcellular location">
    <subcellularLocation>
        <location evidence="1">Membrane</location>
    </subcellularLocation>
</comment>
<evidence type="ECO:0000256" key="2">
    <source>
        <dbReference type="ARBA" id="ARBA00023136"/>
    </source>
</evidence>
<dbReference type="PANTHER" id="PTHR31234:SF2">
    <property type="entry name" value="OS05G0199100 PROTEIN"/>
    <property type="match status" value="1"/>
</dbReference>
<evidence type="ECO:0000313" key="4">
    <source>
        <dbReference type="EMBL" id="MED6134525.1"/>
    </source>
</evidence>
<feature type="transmembrane region" description="Helical" evidence="3">
    <location>
        <begin position="253"/>
        <end position="276"/>
    </location>
</feature>
<evidence type="ECO:0000313" key="5">
    <source>
        <dbReference type="Proteomes" id="UP001341840"/>
    </source>
</evidence>
<name>A0ABU6SEN1_9FABA</name>
<sequence>MADNKGPAIPPAEPPRRYRHQRSRTCCCCLFSVIWKLLLALIILAVIAVLVFWVVVQPRIFKFHVNNAEITQMDYNSNTTQLRYNMVLNFTAHNPNKKLGIYYDKVLAKAFFMDTEFASANVIPFMNSFRQDKKGTNPMSGVFSGQQLIFLDYTQYSQISDDKNRRNFEIYVKLYFEMRFRLGDFISGTYKPKVKCDLNVPFHNATKAFTSFKTTKQPNLSGAYYGPAIPPAEPPRRYRPDRNRSCFCCLFSGFWKILLTLIVLVVIAGVIFYLVVQPRIFKFYVNNAEITQFDYNSNTTQLRYNMVLNFTTHNPNKKLSIYYDKVVAKASFMDTQFGSADVITFMNSFRQYKKQSNPMSGVFSGQQNIFLDYSRYSQISDDKNDRSFDIFVKLYFRMRFRLGDVITRTYKPKVKCDLKVPFINGTNAFTFFKLTKCDIDF</sequence>
<dbReference type="EMBL" id="JASCZI010060606">
    <property type="protein sequence ID" value="MED6134525.1"/>
    <property type="molecule type" value="Genomic_DNA"/>
</dbReference>
<comment type="caution">
    <text evidence="4">The sequence shown here is derived from an EMBL/GenBank/DDBJ whole genome shotgun (WGS) entry which is preliminary data.</text>
</comment>
<keyword evidence="3" id="KW-1133">Transmembrane helix</keyword>
<accession>A0ABU6SEN1</accession>
<feature type="transmembrane region" description="Helical" evidence="3">
    <location>
        <begin position="26"/>
        <end position="56"/>
    </location>
</feature>
<reference evidence="4 5" key="1">
    <citation type="journal article" date="2023" name="Plants (Basel)">
        <title>Bridging the Gap: Combining Genomics and Transcriptomics Approaches to Understand Stylosanthes scabra, an Orphan Legume from the Brazilian Caatinga.</title>
        <authorList>
            <person name="Ferreira-Neto J.R.C."/>
            <person name="da Silva M.D."/>
            <person name="Binneck E."/>
            <person name="de Melo N.F."/>
            <person name="da Silva R.H."/>
            <person name="de Melo A.L.T.M."/>
            <person name="Pandolfi V."/>
            <person name="Bustamante F.O."/>
            <person name="Brasileiro-Vidal A.C."/>
            <person name="Benko-Iseppon A.M."/>
        </authorList>
    </citation>
    <scope>NUCLEOTIDE SEQUENCE [LARGE SCALE GENOMIC DNA]</scope>
    <source>
        <tissue evidence="4">Leaves</tissue>
    </source>
</reference>
<keyword evidence="3" id="KW-0812">Transmembrane</keyword>
<proteinExistence type="predicted"/>
<keyword evidence="2 3" id="KW-0472">Membrane</keyword>